<dbReference type="EMBL" id="BQNB010013838">
    <property type="protein sequence ID" value="GJT20839.1"/>
    <property type="molecule type" value="Genomic_DNA"/>
</dbReference>
<evidence type="ECO:0000313" key="3">
    <source>
        <dbReference type="Proteomes" id="UP001151760"/>
    </source>
</evidence>
<proteinExistence type="predicted"/>
<accession>A0ABQ5C2X5</accession>
<name>A0ABQ5C2X5_9ASTR</name>
<keyword evidence="3" id="KW-1185">Reference proteome</keyword>
<evidence type="ECO:0000313" key="2">
    <source>
        <dbReference type="EMBL" id="GJT20839.1"/>
    </source>
</evidence>
<protein>
    <recommendedName>
        <fullName evidence="4">Integrase, catalytic region, zinc finger, CCHC-type, peptidase aspartic, catalytic</fullName>
    </recommendedName>
</protein>
<reference evidence="2" key="2">
    <citation type="submission" date="2022-01" db="EMBL/GenBank/DDBJ databases">
        <authorList>
            <person name="Yamashiro T."/>
            <person name="Shiraishi A."/>
            <person name="Satake H."/>
            <person name="Nakayama K."/>
        </authorList>
    </citation>
    <scope>NUCLEOTIDE SEQUENCE</scope>
</reference>
<comment type="caution">
    <text evidence="2">The sequence shown here is derived from an EMBL/GenBank/DDBJ whole genome shotgun (WGS) entry which is preliminary data.</text>
</comment>
<gene>
    <name evidence="2" type="ORF">Tco_0890776</name>
</gene>
<feature type="coiled-coil region" evidence="1">
    <location>
        <begin position="260"/>
        <end position="321"/>
    </location>
</feature>
<dbReference type="Proteomes" id="UP001151760">
    <property type="component" value="Unassembled WGS sequence"/>
</dbReference>
<organism evidence="2 3">
    <name type="scientific">Tanacetum coccineum</name>
    <dbReference type="NCBI Taxonomy" id="301880"/>
    <lineage>
        <taxon>Eukaryota</taxon>
        <taxon>Viridiplantae</taxon>
        <taxon>Streptophyta</taxon>
        <taxon>Embryophyta</taxon>
        <taxon>Tracheophyta</taxon>
        <taxon>Spermatophyta</taxon>
        <taxon>Magnoliopsida</taxon>
        <taxon>eudicotyledons</taxon>
        <taxon>Gunneridae</taxon>
        <taxon>Pentapetalae</taxon>
        <taxon>asterids</taxon>
        <taxon>campanulids</taxon>
        <taxon>Asterales</taxon>
        <taxon>Asteraceae</taxon>
        <taxon>Asteroideae</taxon>
        <taxon>Anthemideae</taxon>
        <taxon>Anthemidinae</taxon>
        <taxon>Tanacetum</taxon>
    </lineage>
</organism>
<evidence type="ECO:0000256" key="1">
    <source>
        <dbReference type="SAM" id="Coils"/>
    </source>
</evidence>
<reference evidence="2" key="1">
    <citation type="journal article" date="2022" name="Int. J. Mol. Sci.">
        <title>Draft Genome of Tanacetum Coccineum: Genomic Comparison of Closely Related Tanacetum-Family Plants.</title>
        <authorList>
            <person name="Yamashiro T."/>
            <person name="Shiraishi A."/>
            <person name="Nakayama K."/>
            <person name="Satake H."/>
        </authorList>
    </citation>
    <scope>NUCLEOTIDE SEQUENCE</scope>
</reference>
<sequence length="502" mass="57382">MYDSWKSIMELYMMNRQHGRMILESIENGLPPEVYALVINHKVAKDLWERIQLLMQGTSLTKQERECKLYDEFDKFAYKKAETLRDFYLIFSQLLNDMNIYNMKLEQFQGDTLLLLWVLQGPTLQEQVEAILGNKGLLFITTAKGKDTCPNSALNQRGNGMICDPGIAEVQATQTVITHNTAYQADDLDAYDFDCDELNTAKVALMANLSYYGSDALVEVAVQNSNSSAQQDALILSVIEQLKTQVVNCTKINLDNKSVNDTLTAELERYKEQVKVLKEGQNVDLRSNDTVSDSSAQSVEIDRLKQTLSEHLKEKESLMQTVTLLKNDFKKEESRNIDREIALEKKIKQLDNIVFKRDQSAQTVHMLTKPQFFYDHTTKQALGFQNPFYLKKAQQLEPKLYDGNVIKNTSAIVIPDSEETLMLAEESRSKMLLKQKDPMMLEKKVNTTPVDYAVLNQLSQDFETRFVPQTELSAKQAFWSQNSMNSLEPTLSSRPTKVEVPK</sequence>
<keyword evidence="1" id="KW-0175">Coiled coil</keyword>
<evidence type="ECO:0008006" key="4">
    <source>
        <dbReference type="Google" id="ProtNLM"/>
    </source>
</evidence>